<keyword evidence="1" id="KW-0472">Membrane</keyword>
<organism evidence="2 3">
    <name type="scientific">Streptomyces gibsoniae</name>
    <dbReference type="NCBI Taxonomy" id="3075529"/>
    <lineage>
        <taxon>Bacteria</taxon>
        <taxon>Bacillati</taxon>
        <taxon>Actinomycetota</taxon>
        <taxon>Actinomycetes</taxon>
        <taxon>Kitasatosporales</taxon>
        <taxon>Streptomycetaceae</taxon>
        <taxon>Streptomyces</taxon>
    </lineage>
</organism>
<comment type="caution">
    <text evidence="2">The sequence shown here is derived from an EMBL/GenBank/DDBJ whole genome shotgun (WGS) entry which is preliminary data.</text>
</comment>
<keyword evidence="3" id="KW-1185">Reference proteome</keyword>
<protein>
    <submittedName>
        <fullName evidence="2">DUF3592 domain-containing protein</fullName>
    </submittedName>
</protein>
<name>A0ABU2U409_9ACTN</name>
<dbReference type="EMBL" id="JAVREY010000060">
    <property type="protein sequence ID" value="MDT0467815.1"/>
    <property type="molecule type" value="Genomic_DNA"/>
</dbReference>
<proteinExistence type="predicted"/>
<reference evidence="3" key="1">
    <citation type="submission" date="2023-07" db="EMBL/GenBank/DDBJ databases">
        <title>30 novel species of actinomycetes from the DSMZ collection.</title>
        <authorList>
            <person name="Nouioui I."/>
        </authorList>
    </citation>
    <scope>NUCLEOTIDE SEQUENCE [LARGE SCALE GENOMIC DNA]</scope>
    <source>
        <strain evidence="3">DSM 41699</strain>
    </source>
</reference>
<feature type="transmembrane region" description="Helical" evidence="1">
    <location>
        <begin position="115"/>
        <end position="137"/>
    </location>
</feature>
<keyword evidence="1" id="KW-1133">Transmembrane helix</keyword>
<feature type="transmembrane region" description="Helical" evidence="1">
    <location>
        <begin position="6"/>
        <end position="28"/>
    </location>
</feature>
<evidence type="ECO:0000313" key="2">
    <source>
        <dbReference type="EMBL" id="MDT0467815.1"/>
    </source>
</evidence>
<gene>
    <name evidence="2" type="ORF">RM764_33295</name>
</gene>
<keyword evidence="1" id="KW-0812">Transmembrane</keyword>
<sequence length="138" mass="14582">MDAGAVGVLAGTMAFGGVAAGLAGCFGLRQAQRVSRTGVRVPALVKERPGRLGEKPPPVLQFVTEDDRVMEVVSPVSPDRRLPLRDGDNVLVTYDPDDPRNIVVQGRERFAVERAFIICGAAVALLATALLAVSFAAR</sequence>
<evidence type="ECO:0000313" key="3">
    <source>
        <dbReference type="Proteomes" id="UP001183809"/>
    </source>
</evidence>
<accession>A0ABU2U409</accession>
<dbReference type="RefSeq" id="WP_311699264.1">
    <property type="nucleotide sequence ID" value="NZ_JAVREY010000060.1"/>
</dbReference>
<dbReference type="Proteomes" id="UP001183809">
    <property type="component" value="Unassembled WGS sequence"/>
</dbReference>
<evidence type="ECO:0000256" key="1">
    <source>
        <dbReference type="SAM" id="Phobius"/>
    </source>
</evidence>